<dbReference type="PANTHER" id="PTHR11527">
    <property type="entry name" value="HEAT-SHOCK PROTEIN 20 FAMILY MEMBER"/>
    <property type="match status" value="1"/>
</dbReference>
<dbReference type="CDD" id="cd06464">
    <property type="entry name" value="ACD_sHsps-like"/>
    <property type="match status" value="1"/>
</dbReference>
<dbReference type="InterPro" id="IPR031107">
    <property type="entry name" value="Small_HSP"/>
</dbReference>
<organism evidence="5 6">
    <name type="scientific">Bradyrhizobium canariense</name>
    <dbReference type="NCBI Taxonomy" id="255045"/>
    <lineage>
        <taxon>Bacteria</taxon>
        <taxon>Pseudomonadati</taxon>
        <taxon>Pseudomonadota</taxon>
        <taxon>Alphaproteobacteria</taxon>
        <taxon>Hyphomicrobiales</taxon>
        <taxon>Nitrobacteraceae</taxon>
        <taxon>Bradyrhizobium</taxon>
    </lineage>
</organism>
<comment type="similarity">
    <text evidence="1 2">Belongs to the small heat shock protein (HSP20) family.</text>
</comment>
<feature type="domain" description="SHSP" evidence="4">
    <location>
        <begin position="41"/>
        <end position="153"/>
    </location>
</feature>
<evidence type="ECO:0000256" key="3">
    <source>
        <dbReference type="SAM" id="MobiDB-lite"/>
    </source>
</evidence>
<dbReference type="Pfam" id="PF00011">
    <property type="entry name" value="HSP20"/>
    <property type="match status" value="1"/>
</dbReference>
<dbReference type="SUPFAM" id="SSF49764">
    <property type="entry name" value="HSP20-like chaperones"/>
    <property type="match status" value="1"/>
</dbReference>
<name>A0A1H1V246_9BRAD</name>
<reference evidence="6" key="1">
    <citation type="submission" date="2016-10" db="EMBL/GenBank/DDBJ databases">
        <authorList>
            <person name="Varghese N."/>
            <person name="Submissions S."/>
        </authorList>
    </citation>
    <scope>NUCLEOTIDE SEQUENCE [LARGE SCALE GENOMIC DNA]</scope>
    <source>
        <strain evidence="6">GAS369</strain>
    </source>
</reference>
<dbReference type="Gene3D" id="2.60.40.790">
    <property type="match status" value="1"/>
</dbReference>
<accession>A0A1H1V246</accession>
<dbReference type="PROSITE" id="PS01031">
    <property type="entry name" value="SHSP"/>
    <property type="match status" value="1"/>
</dbReference>
<evidence type="ECO:0000259" key="4">
    <source>
        <dbReference type="PROSITE" id="PS01031"/>
    </source>
</evidence>
<evidence type="ECO:0000313" key="5">
    <source>
        <dbReference type="EMBL" id="SDS78868.1"/>
    </source>
</evidence>
<evidence type="ECO:0000256" key="2">
    <source>
        <dbReference type="RuleBase" id="RU003616"/>
    </source>
</evidence>
<keyword evidence="6" id="KW-1185">Reference proteome</keyword>
<dbReference type="InterPro" id="IPR008978">
    <property type="entry name" value="HSP20-like_chaperone"/>
</dbReference>
<keyword evidence="5" id="KW-0346">Stress response</keyword>
<dbReference type="InterPro" id="IPR002068">
    <property type="entry name" value="A-crystallin/Hsp20_dom"/>
</dbReference>
<proteinExistence type="inferred from homology"/>
<dbReference type="RefSeq" id="WP_146687947.1">
    <property type="nucleotide sequence ID" value="NZ_LT629750.1"/>
</dbReference>
<gene>
    <name evidence="5" type="ORF">SAMN05444158_3212</name>
</gene>
<sequence length="162" mass="17883">MRLTSLIPFRDGGALTRPDFGLFGLHREIDRLFSEFAQGVGPSAKIIPNIEISETDKAIEISAEMPGLERKDVEISIDDDTLTIRGEKKIEENQKDKNVQLSERSYGVFLRVLQLPPGIDPSSVQATMSNGVLKIAIPKPAKSEPKKIEVKEEAKQENKAAA</sequence>
<evidence type="ECO:0000313" key="6">
    <source>
        <dbReference type="Proteomes" id="UP000243904"/>
    </source>
</evidence>
<dbReference type="Proteomes" id="UP000243904">
    <property type="component" value="Chromosome I"/>
</dbReference>
<evidence type="ECO:0000256" key="1">
    <source>
        <dbReference type="PROSITE-ProRule" id="PRU00285"/>
    </source>
</evidence>
<dbReference type="AlphaFoldDB" id="A0A1H1V246"/>
<feature type="region of interest" description="Disordered" evidence="3">
    <location>
        <begin position="141"/>
        <end position="162"/>
    </location>
</feature>
<protein>
    <submittedName>
        <fullName evidence="5">Heat shock protein Hsp20</fullName>
    </submittedName>
</protein>
<dbReference type="EMBL" id="LT629750">
    <property type="protein sequence ID" value="SDS78868.1"/>
    <property type="molecule type" value="Genomic_DNA"/>
</dbReference>